<organism evidence="1 2">
    <name type="scientific">Microthlaspi erraticum</name>
    <dbReference type="NCBI Taxonomy" id="1685480"/>
    <lineage>
        <taxon>Eukaryota</taxon>
        <taxon>Viridiplantae</taxon>
        <taxon>Streptophyta</taxon>
        <taxon>Embryophyta</taxon>
        <taxon>Tracheophyta</taxon>
        <taxon>Spermatophyta</taxon>
        <taxon>Magnoliopsida</taxon>
        <taxon>eudicotyledons</taxon>
        <taxon>Gunneridae</taxon>
        <taxon>Pentapetalae</taxon>
        <taxon>rosids</taxon>
        <taxon>malvids</taxon>
        <taxon>Brassicales</taxon>
        <taxon>Brassicaceae</taxon>
        <taxon>Coluteocarpeae</taxon>
        <taxon>Microthlaspi</taxon>
    </lineage>
</organism>
<dbReference type="GO" id="GO:0005777">
    <property type="term" value="C:peroxisome"/>
    <property type="evidence" value="ECO:0007669"/>
    <property type="project" value="InterPro"/>
</dbReference>
<evidence type="ECO:0000313" key="1">
    <source>
        <dbReference type="EMBL" id="CAA7032008.1"/>
    </source>
</evidence>
<dbReference type="AlphaFoldDB" id="A0A6D2IW21"/>
<dbReference type="GO" id="GO:0010468">
    <property type="term" value="P:regulation of gene expression"/>
    <property type="evidence" value="ECO:0007669"/>
    <property type="project" value="InterPro"/>
</dbReference>
<dbReference type="EMBL" id="CACVBM020001115">
    <property type="protein sequence ID" value="CAA7032008.1"/>
    <property type="molecule type" value="Genomic_DNA"/>
</dbReference>
<dbReference type="InterPro" id="IPR024768">
    <property type="entry name" value="Marf1"/>
</dbReference>
<dbReference type="PANTHER" id="PTHR14379:SF7">
    <property type="entry name" value="ENDONUCLEASE OR GLYCOSYL HYDROLASE-RELATED"/>
    <property type="match status" value="1"/>
</dbReference>
<dbReference type="OrthoDB" id="1055267at2759"/>
<proteinExistence type="predicted"/>
<accession>A0A6D2IW21</accession>
<evidence type="ECO:0000313" key="2">
    <source>
        <dbReference type="Proteomes" id="UP000467841"/>
    </source>
</evidence>
<dbReference type="Proteomes" id="UP000467841">
    <property type="component" value="Unassembled WGS sequence"/>
</dbReference>
<name>A0A6D2IW21_9BRAS</name>
<sequence>MAGKIESLSDSKDALRKNSLHVEDFSTVVEGARECEFWEPVGKKNKDFDCNARSVMVFWDVKQCPVPCSEIPCAIRNISSALDKLGFHCPADLHAYGDNLDQKDDFYKAGICYKVQGQHMLHTPIANTRDYGEMAVDLINFASPTYDSPAVLMVIPKPDPDTELHRVLMCLESRIEKSPSSPSKAASESC</sequence>
<reference evidence="1" key="1">
    <citation type="submission" date="2020-01" db="EMBL/GenBank/DDBJ databases">
        <authorList>
            <person name="Mishra B."/>
        </authorList>
    </citation>
    <scope>NUCLEOTIDE SEQUENCE [LARGE SCALE GENOMIC DNA]</scope>
</reference>
<dbReference type="PANTHER" id="PTHR14379">
    <property type="entry name" value="LIMKAIN B LKAP"/>
    <property type="match status" value="1"/>
</dbReference>
<protein>
    <submittedName>
        <fullName evidence="1">Uncharacterized protein</fullName>
    </submittedName>
</protein>
<keyword evidence="2" id="KW-1185">Reference proteome</keyword>
<gene>
    <name evidence="1" type="ORF">MERR_LOCUS19243</name>
</gene>
<comment type="caution">
    <text evidence="1">The sequence shown here is derived from an EMBL/GenBank/DDBJ whole genome shotgun (WGS) entry which is preliminary data.</text>
</comment>